<evidence type="ECO:0000256" key="2">
    <source>
        <dbReference type="SAM" id="Phobius"/>
    </source>
</evidence>
<evidence type="ECO:0000256" key="1">
    <source>
        <dbReference type="SAM" id="MobiDB-lite"/>
    </source>
</evidence>
<evidence type="ECO:0000259" key="3">
    <source>
        <dbReference type="PROSITE" id="PS51034"/>
    </source>
</evidence>
<dbReference type="InterPro" id="IPR057475">
    <property type="entry name" value="CUT_C"/>
</dbReference>
<dbReference type="Pfam" id="PF25057">
    <property type="entry name" value="CUT_N"/>
    <property type="match status" value="1"/>
</dbReference>
<dbReference type="InterPro" id="IPR001507">
    <property type="entry name" value="ZP_dom"/>
</dbReference>
<feature type="domain" description="ZP" evidence="3">
    <location>
        <begin position="30"/>
        <end position="291"/>
    </location>
</feature>
<dbReference type="Pfam" id="PF25301">
    <property type="entry name" value="CUT_C"/>
    <property type="match status" value="1"/>
</dbReference>
<feature type="compositionally biased region" description="Polar residues" evidence="1">
    <location>
        <begin position="326"/>
        <end position="340"/>
    </location>
</feature>
<keyword evidence="2" id="KW-0472">Membrane</keyword>
<dbReference type="PANTHER" id="PTHR46560">
    <property type="entry name" value="CYPHER, ISOFORM B"/>
    <property type="match status" value="1"/>
</dbReference>
<dbReference type="RefSeq" id="XP_022241106.1">
    <property type="nucleotide sequence ID" value="XM_022385398.1"/>
</dbReference>
<evidence type="ECO:0000313" key="4">
    <source>
        <dbReference type="Proteomes" id="UP000694941"/>
    </source>
</evidence>
<protein>
    <submittedName>
        <fullName evidence="5">Uncharacterized protein LOC106459025</fullName>
    </submittedName>
</protein>
<feature type="non-terminal residue" evidence="5">
    <location>
        <position position="1"/>
    </location>
</feature>
<name>A0ABM1SBV1_LIMPO</name>
<keyword evidence="4" id="KW-1185">Reference proteome</keyword>
<dbReference type="SMART" id="SM00241">
    <property type="entry name" value="ZP"/>
    <property type="match status" value="1"/>
</dbReference>
<dbReference type="PANTHER" id="PTHR46560:SF2">
    <property type="entry name" value="DUSKY-LIKE, ISOFORM A"/>
    <property type="match status" value="1"/>
</dbReference>
<keyword evidence="2" id="KW-1133">Transmembrane helix</keyword>
<dbReference type="GeneID" id="106459025"/>
<feature type="region of interest" description="Disordered" evidence="1">
    <location>
        <begin position="373"/>
        <end position="406"/>
    </location>
</feature>
<proteinExistence type="predicted"/>
<dbReference type="InterPro" id="IPR056953">
    <property type="entry name" value="CUT_N"/>
</dbReference>
<reference evidence="5" key="1">
    <citation type="submission" date="2025-08" db="UniProtKB">
        <authorList>
            <consortium name="RefSeq"/>
        </authorList>
    </citation>
    <scope>IDENTIFICATION</scope>
    <source>
        <tissue evidence="5">Muscle</tissue>
    </source>
</reference>
<dbReference type="Proteomes" id="UP000694941">
    <property type="component" value="Unplaced"/>
</dbReference>
<keyword evidence="2" id="KW-0812">Transmembrane</keyword>
<accession>A0ABM1SBV1</accession>
<organism evidence="4 5">
    <name type="scientific">Limulus polyphemus</name>
    <name type="common">Atlantic horseshoe crab</name>
    <dbReference type="NCBI Taxonomy" id="6850"/>
    <lineage>
        <taxon>Eukaryota</taxon>
        <taxon>Metazoa</taxon>
        <taxon>Ecdysozoa</taxon>
        <taxon>Arthropoda</taxon>
        <taxon>Chelicerata</taxon>
        <taxon>Merostomata</taxon>
        <taxon>Xiphosura</taxon>
        <taxon>Limulidae</taxon>
        <taxon>Limulus</taxon>
    </lineage>
</organism>
<sequence>GPEGYPEAGPHDLWPAGRSDMPQIKALNVKCEKNHMKVNIEFDRPFYGMIFSKGHYSDHNCVHLPPGTGHEYVNFEIFLGKCGMTSSQQQHGSHGGEGGYGGGLFIENTVIIQYDPQLQEIWDQARRLRCTWYDFYEKAVTFRPFNVDMLDAVTANFLGDNIQCWMQIQVGKGPWASEVAGIVKIGQTMTMVLAIKDDEHKFDMLVRNCIAHDGKSQPIQLVDNYGCTVRPKIMSRFQKVKNFGASASVISYAYFQAFKFPDSMNVHFQCVIQVCRHECPIPQCGEDLAGGYLPAPRVPSAAYSETNPTYTGTKHTKLPVKEKRPNSNSDSAQYSGSNNPVDEDYPAVFFHRNGEQLPAEKSDLKISTGYAVSGTGGVGMPRSSDASPRSKELESNSTKRRRRQIPEATDIQTHRIIQVVAPGDVDFTLPLQGTKETLVDVYSSVSEFKANAICMSVPGFAAGLIILLLLLIVSSLVAAFLFLRVRHLMRKDIPSEEKVICYENPEFVKTSAVPGVQ</sequence>
<feature type="transmembrane region" description="Helical" evidence="2">
    <location>
        <begin position="460"/>
        <end position="483"/>
    </location>
</feature>
<feature type="region of interest" description="Disordered" evidence="1">
    <location>
        <begin position="302"/>
        <end position="345"/>
    </location>
</feature>
<evidence type="ECO:0000313" key="5">
    <source>
        <dbReference type="RefSeq" id="XP_022241106.1"/>
    </source>
</evidence>
<gene>
    <name evidence="5" type="primary">LOC106459025</name>
</gene>
<dbReference type="PROSITE" id="PS51034">
    <property type="entry name" value="ZP_2"/>
    <property type="match status" value="1"/>
</dbReference>
<feature type="compositionally biased region" description="Polar residues" evidence="1">
    <location>
        <begin position="303"/>
        <end position="313"/>
    </location>
</feature>